<name>D6TCT6_KTERA</name>
<gene>
    <name evidence="2" type="ORF">Krac_9613</name>
</gene>
<proteinExistence type="predicted"/>
<dbReference type="AlphaFoldDB" id="D6TCT6"/>
<keyword evidence="3" id="KW-1185">Reference proteome</keyword>
<dbReference type="InParanoid" id="D6TCT6"/>
<organism evidence="2 3">
    <name type="scientific">Ktedonobacter racemifer DSM 44963</name>
    <dbReference type="NCBI Taxonomy" id="485913"/>
    <lineage>
        <taxon>Bacteria</taxon>
        <taxon>Bacillati</taxon>
        <taxon>Chloroflexota</taxon>
        <taxon>Ktedonobacteria</taxon>
        <taxon>Ktedonobacterales</taxon>
        <taxon>Ktedonobacteraceae</taxon>
        <taxon>Ktedonobacter</taxon>
    </lineage>
</organism>
<comment type="caution">
    <text evidence="2">The sequence shown here is derived from an EMBL/GenBank/DDBJ whole genome shotgun (WGS) entry which is preliminary data.</text>
</comment>
<reference evidence="2 3" key="1">
    <citation type="journal article" date="2011" name="Stand. Genomic Sci.">
        <title>Non-contiguous finished genome sequence and contextual data of the filamentous soil bacterium Ktedonobacter racemifer type strain (SOSP1-21).</title>
        <authorList>
            <person name="Chang Y.J."/>
            <person name="Land M."/>
            <person name="Hauser L."/>
            <person name="Chertkov O."/>
            <person name="Del Rio T.G."/>
            <person name="Nolan M."/>
            <person name="Copeland A."/>
            <person name="Tice H."/>
            <person name="Cheng J.F."/>
            <person name="Lucas S."/>
            <person name="Han C."/>
            <person name="Goodwin L."/>
            <person name="Pitluck S."/>
            <person name="Ivanova N."/>
            <person name="Ovchinikova G."/>
            <person name="Pati A."/>
            <person name="Chen A."/>
            <person name="Palaniappan K."/>
            <person name="Mavromatis K."/>
            <person name="Liolios K."/>
            <person name="Brettin T."/>
            <person name="Fiebig A."/>
            <person name="Rohde M."/>
            <person name="Abt B."/>
            <person name="Goker M."/>
            <person name="Detter J.C."/>
            <person name="Woyke T."/>
            <person name="Bristow J."/>
            <person name="Eisen J.A."/>
            <person name="Markowitz V."/>
            <person name="Hugenholtz P."/>
            <person name="Kyrpides N.C."/>
            <person name="Klenk H.P."/>
            <person name="Lapidus A."/>
        </authorList>
    </citation>
    <scope>NUCLEOTIDE SEQUENCE [LARGE SCALE GENOMIC DNA]</scope>
    <source>
        <strain evidence="3">DSM 44963</strain>
    </source>
</reference>
<evidence type="ECO:0000313" key="3">
    <source>
        <dbReference type="Proteomes" id="UP000004508"/>
    </source>
</evidence>
<feature type="coiled-coil region" evidence="1">
    <location>
        <begin position="68"/>
        <end position="121"/>
    </location>
</feature>
<accession>D6TCT6</accession>
<evidence type="ECO:0000256" key="1">
    <source>
        <dbReference type="SAM" id="Coils"/>
    </source>
</evidence>
<sequence length="196" mass="22693">MSDPNRENQPQDEIGLKLVRRDWTIYDDQTQRMLERMLTCYGEAAAQWMSQAIWLELNLRESAATQCIERLQRQLDDTRVVLHLQEQELARLKATKGRKRIQELEQRCSELEEALARKPVEEAAKRAELVDGIFLSGEKIEFQTLFSDEGVLVEQGWDGYCTFCNTASPERLKMVKEAITLVLHGRKGRKRLEALG</sequence>
<dbReference type="EMBL" id="ADVG01000001">
    <property type="protein sequence ID" value="EFH88200.1"/>
    <property type="molecule type" value="Genomic_DNA"/>
</dbReference>
<keyword evidence="1" id="KW-0175">Coiled coil</keyword>
<dbReference type="RefSeq" id="WP_007904027.1">
    <property type="nucleotide sequence ID" value="NZ_ADVG01000001.1"/>
</dbReference>
<dbReference type="Proteomes" id="UP000004508">
    <property type="component" value="Unassembled WGS sequence"/>
</dbReference>
<evidence type="ECO:0000313" key="2">
    <source>
        <dbReference type="EMBL" id="EFH88200.1"/>
    </source>
</evidence>
<protein>
    <submittedName>
        <fullName evidence="2">Uncharacterized protein</fullName>
    </submittedName>
</protein>